<keyword evidence="2" id="KW-0472">Membrane</keyword>
<feature type="transmembrane region" description="Helical" evidence="2">
    <location>
        <begin position="20"/>
        <end position="37"/>
    </location>
</feature>
<evidence type="ECO:0000256" key="1">
    <source>
        <dbReference type="SAM" id="MobiDB-lite"/>
    </source>
</evidence>
<dbReference type="PANTHER" id="PTHR22775:SF48">
    <property type="entry name" value="SORTING NEXIN-25"/>
    <property type="match status" value="1"/>
</dbReference>
<dbReference type="PANTHER" id="PTHR22775">
    <property type="entry name" value="SORTING NEXIN"/>
    <property type="match status" value="1"/>
</dbReference>
<feature type="transmembrane region" description="Helical" evidence="2">
    <location>
        <begin position="43"/>
        <end position="70"/>
    </location>
</feature>
<sequence>MDSNKKYIYTMLLQNSESYWKFLIGYLIMLLFLLTISEVCYEFSAAVIILALMYIVSLWIATMYVMIFYLKKLLTENLLLNWKIFDSGEKSGVDIKQVNENNMEKLLNLIQEQLINYWYNNISRDEKFPKGCEILIGSTLRHFNDTLHSTDKSCLTYVISNIFLRHLKEFRRTSKIKEKTGSKISELYRYSFAMMPTKKTREYYVHQITKNLLINFIHWELWNSIPCQLVVSIISNKLSNLIDVCANPEFINYYLLETCISKEQKMYLDLGKFSYVKIEIGPDKNGFRKKKTPYLINDENQSLNFPESIENSEILDTLIQNEEGRATLSDCISDQKLPIQTEMSTSTVKDVYAPYEKIVKIHVPKSATKTWNEVLDLEISFGEDPLRSSVHDSSVADLVTYTTSEAGDATVNTLRDIKDFQENTVNTVMKPMSQATSQALHKIGDLQDEAAGVVEGLFDFGMAGIRKGLKLTGLQENSVHGNAPSDTRSKHMLSSPSITHKKSKKHSKDEVAEECIWVNPLQHNPNFDDDENEDPIKFDSTPSIIMDSSEYESPDPEYEEAADLASTIAKLRTLLQQRSESTATTPIASPMIVDDNKSVIDLSETDTFVPSFYKLAKTATGVFNNTLNTIKTALPVNGNEIGTYEIEKWDYEDSSDQEACLLSRMNKLVHDRKDFCMIEAAYDAFDSQQLPEDNKHISDINYQDELDEFESRVPLAKTIIDIICELIVESDTLISQEPFIRFILAVFGQSFDNIISQKVEDFLNTISITEIPTEKNDEVLSMELDVFVNYLTSAIPDALTFIIGQSTLQDALNLLVSSIQIRKCNEDIILQIFEFISLRLMEESSRKESVYST</sequence>
<accession>A0AAW1U573</accession>
<dbReference type="AlphaFoldDB" id="A0AAW1U573"/>
<feature type="domain" description="PXA" evidence="3">
    <location>
        <begin position="100"/>
        <end position="265"/>
    </location>
</feature>
<reference evidence="4 5" key="1">
    <citation type="submission" date="2023-03" db="EMBL/GenBank/DDBJ databases">
        <title>Genome insight into feeding habits of ladybird beetles.</title>
        <authorList>
            <person name="Li H.-S."/>
            <person name="Huang Y.-H."/>
            <person name="Pang H."/>
        </authorList>
    </citation>
    <scope>NUCLEOTIDE SEQUENCE [LARGE SCALE GENOMIC DNA]</scope>
    <source>
        <strain evidence="4">SYSU_2023b</strain>
        <tissue evidence="4">Whole body</tissue>
    </source>
</reference>
<keyword evidence="5" id="KW-1185">Reference proteome</keyword>
<comment type="caution">
    <text evidence="4">The sequence shown here is derived from an EMBL/GenBank/DDBJ whole genome shotgun (WGS) entry which is preliminary data.</text>
</comment>
<evidence type="ECO:0000313" key="4">
    <source>
        <dbReference type="EMBL" id="KAK9878119.1"/>
    </source>
</evidence>
<organism evidence="4 5">
    <name type="scientific">Henosepilachna vigintioctopunctata</name>
    <dbReference type="NCBI Taxonomy" id="420089"/>
    <lineage>
        <taxon>Eukaryota</taxon>
        <taxon>Metazoa</taxon>
        <taxon>Ecdysozoa</taxon>
        <taxon>Arthropoda</taxon>
        <taxon>Hexapoda</taxon>
        <taxon>Insecta</taxon>
        <taxon>Pterygota</taxon>
        <taxon>Neoptera</taxon>
        <taxon>Endopterygota</taxon>
        <taxon>Coleoptera</taxon>
        <taxon>Polyphaga</taxon>
        <taxon>Cucujiformia</taxon>
        <taxon>Coccinelloidea</taxon>
        <taxon>Coccinellidae</taxon>
        <taxon>Epilachninae</taxon>
        <taxon>Epilachnini</taxon>
        <taxon>Henosepilachna</taxon>
    </lineage>
</organism>
<dbReference type="Proteomes" id="UP001431783">
    <property type="component" value="Unassembled WGS sequence"/>
</dbReference>
<evidence type="ECO:0000259" key="3">
    <source>
        <dbReference type="SMART" id="SM00313"/>
    </source>
</evidence>
<name>A0AAW1U573_9CUCU</name>
<dbReference type="EMBL" id="JARQZJ010000046">
    <property type="protein sequence ID" value="KAK9878119.1"/>
    <property type="molecule type" value="Genomic_DNA"/>
</dbReference>
<evidence type="ECO:0000313" key="5">
    <source>
        <dbReference type="Proteomes" id="UP001431783"/>
    </source>
</evidence>
<dbReference type="SMART" id="SM00313">
    <property type="entry name" value="PXA"/>
    <property type="match status" value="1"/>
</dbReference>
<dbReference type="InterPro" id="IPR003114">
    <property type="entry name" value="Phox_assoc"/>
</dbReference>
<proteinExistence type="predicted"/>
<keyword evidence="2" id="KW-0812">Transmembrane</keyword>
<feature type="compositionally biased region" description="Polar residues" evidence="1">
    <location>
        <begin position="476"/>
        <end position="486"/>
    </location>
</feature>
<protein>
    <recommendedName>
        <fullName evidence="3">PXA domain-containing protein</fullName>
    </recommendedName>
</protein>
<dbReference type="Pfam" id="PF02194">
    <property type="entry name" value="PXA"/>
    <property type="match status" value="1"/>
</dbReference>
<dbReference type="GO" id="GO:0035091">
    <property type="term" value="F:phosphatidylinositol binding"/>
    <property type="evidence" value="ECO:0007669"/>
    <property type="project" value="TreeGrafter"/>
</dbReference>
<evidence type="ECO:0000256" key="2">
    <source>
        <dbReference type="SAM" id="Phobius"/>
    </source>
</evidence>
<gene>
    <name evidence="4" type="ORF">WA026_021136</name>
</gene>
<feature type="region of interest" description="Disordered" evidence="1">
    <location>
        <begin position="476"/>
        <end position="506"/>
    </location>
</feature>
<keyword evidence="2" id="KW-1133">Transmembrane helix</keyword>